<name>A0ABW8YZU5_9FLAO</name>
<evidence type="ECO:0000313" key="1">
    <source>
        <dbReference type="EMBL" id="MFL9845614.1"/>
    </source>
</evidence>
<gene>
    <name evidence="1" type="ORF">ABS766_14420</name>
</gene>
<evidence type="ECO:0008006" key="3">
    <source>
        <dbReference type="Google" id="ProtNLM"/>
    </source>
</evidence>
<proteinExistence type="predicted"/>
<organism evidence="1 2">
    <name type="scientific">Flavobacterium rhizosphaerae</name>
    <dbReference type="NCBI Taxonomy" id="3163298"/>
    <lineage>
        <taxon>Bacteria</taxon>
        <taxon>Pseudomonadati</taxon>
        <taxon>Bacteroidota</taxon>
        <taxon>Flavobacteriia</taxon>
        <taxon>Flavobacteriales</taxon>
        <taxon>Flavobacteriaceae</taxon>
        <taxon>Flavobacterium</taxon>
    </lineage>
</organism>
<sequence length="88" mass="9970">MAIQRNNEEVAYSFFKYNDTEETHIFTGHFTPETCTAKAVSICEKLNRKEENISQIKACLNEDQARAKAAELGRSVCGTCVSHLYTTY</sequence>
<keyword evidence="2" id="KW-1185">Reference proteome</keyword>
<dbReference type="RefSeq" id="WP_408085896.1">
    <property type="nucleotide sequence ID" value="NZ_JBELPZ010000019.1"/>
</dbReference>
<reference evidence="1 2" key="1">
    <citation type="submission" date="2024-06" db="EMBL/GenBank/DDBJ databases">
        <authorList>
            <person name="Kaempfer P."/>
            <person name="Viver T."/>
        </authorList>
    </citation>
    <scope>NUCLEOTIDE SEQUENCE [LARGE SCALE GENOMIC DNA]</scope>
    <source>
        <strain evidence="1 2">ST-119</strain>
    </source>
</reference>
<evidence type="ECO:0000313" key="2">
    <source>
        <dbReference type="Proteomes" id="UP001629156"/>
    </source>
</evidence>
<dbReference type="Proteomes" id="UP001629156">
    <property type="component" value="Unassembled WGS sequence"/>
</dbReference>
<dbReference type="EMBL" id="JBELPZ010000019">
    <property type="protein sequence ID" value="MFL9845614.1"/>
    <property type="molecule type" value="Genomic_DNA"/>
</dbReference>
<accession>A0ABW8YZU5</accession>
<protein>
    <recommendedName>
        <fullName evidence="3">BFD-like [2Fe-2S]-binding domain-containing protein</fullName>
    </recommendedName>
</protein>
<comment type="caution">
    <text evidence="1">The sequence shown here is derived from an EMBL/GenBank/DDBJ whole genome shotgun (WGS) entry which is preliminary data.</text>
</comment>